<dbReference type="Pfam" id="PF14759">
    <property type="entry name" value="Reductase_C"/>
    <property type="match status" value="1"/>
</dbReference>
<comment type="cofactor">
    <cofactor evidence="1">
        <name>FAD</name>
        <dbReference type="ChEBI" id="CHEBI:57692"/>
    </cofactor>
</comment>
<dbReference type="InterPro" id="IPR028202">
    <property type="entry name" value="Reductase_C"/>
</dbReference>
<dbReference type="Gene3D" id="3.30.390.30">
    <property type="match status" value="1"/>
</dbReference>
<dbReference type="InterPro" id="IPR023753">
    <property type="entry name" value="FAD/NAD-binding_dom"/>
</dbReference>
<evidence type="ECO:0000256" key="2">
    <source>
        <dbReference type="ARBA" id="ARBA00022630"/>
    </source>
</evidence>
<dbReference type="PANTHER" id="PTHR43557">
    <property type="entry name" value="APOPTOSIS-INDUCING FACTOR 1"/>
    <property type="match status" value="1"/>
</dbReference>
<reference evidence="8" key="1">
    <citation type="journal article" date="2019" name="Int. J. Syst. Evol. Microbiol.">
        <title>The Global Catalogue of Microorganisms (GCM) 10K type strain sequencing project: providing services to taxonomists for standard genome sequencing and annotation.</title>
        <authorList>
            <consortium name="The Broad Institute Genomics Platform"/>
            <consortium name="The Broad Institute Genome Sequencing Center for Infectious Disease"/>
            <person name="Wu L."/>
            <person name="Ma J."/>
        </authorList>
    </citation>
    <scope>NUCLEOTIDE SEQUENCE [LARGE SCALE GENOMIC DNA]</scope>
    <source>
        <strain evidence="8">CGMCC 1.10759</strain>
    </source>
</reference>
<keyword evidence="8" id="KW-1185">Reference proteome</keyword>
<dbReference type="Gene3D" id="3.50.50.60">
    <property type="entry name" value="FAD/NAD(P)-binding domain"/>
    <property type="match status" value="2"/>
</dbReference>
<keyword evidence="2" id="KW-0285">Flavoprotein</keyword>
<dbReference type="EMBL" id="JBHSDU010000014">
    <property type="protein sequence ID" value="MFC4312012.1"/>
    <property type="molecule type" value="Genomic_DNA"/>
</dbReference>
<protein>
    <submittedName>
        <fullName evidence="7">NAD(P)/FAD-dependent oxidoreductase</fullName>
    </submittedName>
</protein>
<name>A0ABV8SYD4_9GAMM</name>
<comment type="caution">
    <text evidence="7">The sequence shown here is derived from an EMBL/GenBank/DDBJ whole genome shotgun (WGS) entry which is preliminary data.</text>
</comment>
<dbReference type="Pfam" id="PF07992">
    <property type="entry name" value="Pyr_redox_2"/>
    <property type="match status" value="1"/>
</dbReference>
<evidence type="ECO:0000256" key="3">
    <source>
        <dbReference type="ARBA" id="ARBA00022827"/>
    </source>
</evidence>
<dbReference type="RefSeq" id="WP_380601048.1">
    <property type="nucleotide sequence ID" value="NZ_JBHSDU010000014.1"/>
</dbReference>
<proteinExistence type="predicted"/>
<dbReference type="SUPFAM" id="SSF51905">
    <property type="entry name" value="FAD/NAD(P)-binding domain"/>
    <property type="match status" value="2"/>
</dbReference>
<evidence type="ECO:0000259" key="6">
    <source>
        <dbReference type="Pfam" id="PF14759"/>
    </source>
</evidence>
<keyword evidence="3" id="KW-0274">FAD</keyword>
<dbReference type="SUPFAM" id="SSF55424">
    <property type="entry name" value="FAD/NAD-linked reductases, dimerisation (C-terminal) domain"/>
    <property type="match status" value="1"/>
</dbReference>
<organism evidence="7 8">
    <name type="scientific">Steroidobacter flavus</name>
    <dbReference type="NCBI Taxonomy" id="1842136"/>
    <lineage>
        <taxon>Bacteria</taxon>
        <taxon>Pseudomonadati</taxon>
        <taxon>Pseudomonadota</taxon>
        <taxon>Gammaproteobacteria</taxon>
        <taxon>Steroidobacterales</taxon>
        <taxon>Steroidobacteraceae</taxon>
        <taxon>Steroidobacter</taxon>
    </lineage>
</organism>
<feature type="domain" description="Reductase C-terminal" evidence="6">
    <location>
        <begin position="322"/>
        <end position="406"/>
    </location>
</feature>
<dbReference type="InterPro" id="IPR050446">
    <property type="entry name" value="FAD-oxidoreductase/Apoptosis"/>
</dbReference>
<accession>A0ABV8SYD4</accession>
<dbReference type="PRINTS" id="PR00411">
    <property type="entry name" value="PNDRDTASEI"/>
</dbReference>
<dbReference type="Proteomes" id="UP001595904">
    <property type="component" value="Unassembled WGS sequence"/>
</dbReference>
<feature type="domain" description="FAD/NAD(P)-binding" evidence="5">
    <location>
        <begin position="5"/>
        <end position="303"/>
    </location>
</feature>
<gene>
    <name evidence="7" type="ORF">ACFPN2_23220</name>
</gene>
<dbReference type="InterPro" id="IPR036188">
    <property type="entry name" value="FAD/NAD-bd_sf"/>
</dbReference>
<dbReference type="PANTHER" id="PTHR43557:SF2">
    <property type="entry name" value="RIESKE DOMAIN-CONTAINING PROTEIN-RELATED"/>
    <property type="match status" value="1"/>
</dbReference>
<evidence type="ECO:0000259" key="5">
    <source>
        <dbReference type="Pfam" id="PF07992"/>
    </source>
</evidence>
<dbReference type="PRINTS" id="PR00368">
    <property type="entry name" value="FADPNR"/>
</dbReference>
<evidence type="ECO:0000313" key="8">
    <source>
        <dbReference type="Proteomes" id="UP001595904"/>
    </source>
</evidence>
<evidence type="ECO:0000256" key="4">
    <source>
        <dbReference type="ARBA" id="ARBA00023002"/>
    </source>
</evidence>
<evidence type="ECO:0000256" key="1">
    <source>
        <dbReference type="ARBA" id="ARBA00001974"/>
    </source>
</evidence>
<keyword evidence="4" id="KW-0560">Oxidoreductase</keyword>
<evidence type="ECO:0000313" key="7">
    <source>
        <dbReference type="EMBL" id="MFC4312012.1"/>
    </source>
</evidence>
<sequence>MQAGVVIVGAGHAGLQAAASLREQQYSGRIVMIDAEPHPPYERPPLSKGYLLGHTPAARLALRPATFYADRNIELLSGRRATAIDRLRREIILDDSSIVTYERLILATGARNRALAIPGIDLDGVYYLRTLADADVLREQLQPGKDAIVIGAGFIGLEFVACATRLGMRVTVLELASRPMARAVSSGISSVCVDEYQKLGVQLRFNTDIAGILGANGRVVGVQTRGGETFAASLVLVGVGVTPNTELAGASGLMVDNGIVVDQHLRTSDPHISAIGDVAAYRSDHANGSLIRLESIQNASDQARCVAADIVGTPQPYRAVPWFWSDQAHLKLQIAGLALATDQRVMRGQPNGATCAVLHLRAGRLACVETINRPALHLLARRLIASKVALTPEQAADESFELKQLLSA</sequence>
<dbReference type="InterPro" id="IPR016156">
    <property type="entry name" value="FAD/NAD-linked_Rdtase_dimer_sf"/>
</dbReference>